<dbReference type="InterPro" id="IPR003615">
    <property type="entry name" value="HNH_nuc"/>
</dbReference>
<evidence type="ECO:0000313" key="3">
    <source>
        <dbReference type="Proteomes" id="UP000245634"/>
    </source>
</evidence>
<dbReference type="Proteomes" id="UP000245634">
    <property type="component" value="Unassembled WGS sequence"/>
</dbReference>
<keyword evidence="2" id="KW-0540">Nuclease</keyword>
<evidence type="ECO:0000259" key="1">
    <source>
        <dbReference type="SMART" id="SM00507"/>
    </source>
</evidence>
<organism evidence="2 3">
    <name type="scientific">Tumebacillus permanentifrigoris</name>
    <dbReference type="NCBI Taxonomy" id="378543"/>
    <lineage>
        <taxon>Bacteria</taxon>
        <taxon>Bacillati</taxon>
        <taxon>Bacillota</taxon>
        <taxon>Bacilli</taxon>
        <taxon>Bacillales</taxon>
        <taxon>Alicyclobacillaceae</taxon>
        <taxon>Tumebacillus</taxon>
    </lineage>
</organism>
<sequence>MPPCCKFATNPMAERTTTRRETREQRAEMMRHNDFNAAVRAHIRERDGERCVLCGKPGREVHHILPRAKGGLGTADNGICLDNTCHHQAHRQLNVEKQLLRYRERHLLTYYGLTHPAQHVPIERIENLRALQEAGCVSLLPLRRTR</sequence>
<name>A0A316D8Q5_9BACL</name>
<dbReference type="SMART" id="SM00507">
    <property type="entry name" value="HNHc"/>
    <property type="match status" value="1"/>
</dbReference>
<dbReference type="GO" id="GO:0008270">
    <property type="term" value="F:zinc ion binding"/>
    <property type="evidence" value="ECO:0007669"/>
    <property type="project" value="InterPro"/>
</dbReference>
<dbReference type="InterPro" id="IPR002711">
    <property type="entry name" value="HNH"/>
</dbReference>
<dbReference type="EMBL" id="QGGL01000007">
    <property type="protein sequence ID" value="PWK13362.1"/>
    <property type="molecule type" value="Genomic_DNA"/>
</dbReference>
<keyword evidence="2" id="KW-0378">Hydrolase</keyword>
<dbReference type="CDD" id="cd00085">
    <property type="entry name" value="HNHc"/>
    <property type="match status" value="1"/>
</dbReference>
<dbReference type="AlphaFoldDB" id="A0A316D8Q5"/>
<accession>A0A316D8Q5</accession>
<evidence type="ECO:0000313" key="2">
    <source>
        <dbReference type="EMBL" id="PWK13362.1"/>
    </source>
</evidence>
<proteinExistence type="predicted"/>
<protein>
    <submittedName>
        <fullName evidence="2">HNH endonuclease</fullName>
    </submittedName>
</protein>
<dbReference type="Pfam" id="PF01844">
    <property type="entry name" value="HNH"/>
    <property type="match status" value="1"/>
</dbReference>
<comment type="caution">
    <text evidence="2">The sequence shown here is derived from an EMBL/GenBank/DDBJ whole genome shotgun (WGS) entry which is preliminary data.</text>
</comment>
<reference evidence="2 3" key="1">
    <citation type="submission" date="2018-05" db="EMBL/GenBank/DDBJ databases">
        <title>Genomic Encyclopedia of Type Strains, Phase IV (KMG-IV): sequencing the most valuable type-strain genomes for metagenomic binning, comparative biology and taxonomic classification.</title>
        <authorList>
            <person name="Goeker M."/>
        </authorList>
    </citation>
    <scope>NUCLEOTIDE SEQUENCE [LARGE SCALE GENOMIC DNA]</scope>
    <source>
        <strain evidence="2 3">DSM 18773</strain>
    </source>
</reference>
<gene>
    <name evidence="2" type="ORF">C7459_10728</name>
</gene>
<keyword evidence="2" id="KW-0255">Endonuclease</keyword>
<dbReference type="GO" id="GO:0003676">
    <property type="term" value="F:nucleic acid binding"/>
    <property type="evidence" value="ECO:0007669"/>
    <property type="project" value="InterPro"/>
</dbReference>
<dbReference type="Gene3D" id="1.10.30.50">
    <property type="match status" value="1"/>
</dbReference>
<keyword evidence="3" id="KW-1185">Reference proteome</keyword>
<dbReference type="GO" id="GO:0004519">
    <property type="term" value="F:endonuclease activity"/>
    <property type="evidence" value="ECO:0007669"/>
    <property type="project" value="UniProtKB-KW"/>
</dbReference>
<feature type="domain" description="HNH nuclease" evidence="1">
    <location>
        <begin position="38"/>
        <end position="87"/>
    </location>
</feature>